<gene>
    <name evidence="2" type="ORF">H8716_11460</name>
</gene>
<dbReference type="InterPro" id="IPR001387">
    <property type="entry name" value="Cro/C1-type_HTH"/>
</dbReference>
<evidence type="ECO:0000259" key="1">
    <source>
        <dbReference type="PROSITE" id="PS50943"/>
    </source>
</evidence>
<sequence>MIQRVSDYLGIEGVAKRDKKELSVWCKNAKIAMLSQGISTNQLADSTGMRREYVSSILNGRVVSQPAIQKISDFLNIACNAL</sequence>
<name>A0ABR7NBB0_9FIRM</name>
<reference evidence="2 3" key="1">
    <citation type="submission" date="2020-08" db="EMBL/GenBank/DDBJ databases">
        <title>Genome public.</title>
        <authorList>
            <person name="Liu C."/>
            <person name="Sun Q."/>
        </authorList>
    </citation>
    <scope>NUCLEOTIDE SEQUENCE [LARGE SCALE GENOMIC DNA]</scope>
    <source>
        <strain evidence="2 3">NSJ-46</strain>
    </source>
</reference>
<keyword evidence="3" id="KW-1185">Reference proteome</keyword>
<dbReference type="InterPro" id="IPR010982">
    <property type="entry name" value="Lambda_DNA-bd_dom_sf"/>
</dbReference>
<dbReference type="Pfam" id="PF01381">
    <property type="entry name" value="HTH_3"/>
    <property type="match status" value="1"/>
</dbReference>
<evidence type="ECO:0000313" key="2">
    <source>
        <dbReference type="EMBL" id="MBC8573694.1"/>
    </source>
</evidence>
<dbReference type="Gene3D" id="1.10.260.40">
    <property type="entry name" value="lambda repressor-like DNA-binding domains"/>
    <property type="match status" value="1"/>
</dbReference>
<dbReference type="PROSITE" id="PS50943">
    <property type="entry name" value="HTH_CROC1"/>
    <property type="match status" value="1"/>
</dbReference>
<feature type="domain" description="HTH cro/C1-type" evidence="1">
    <location>
        <begin position="30"/>
        <end position="82"/>
    </location>
</feature>
<dbReference type="CDD" id="cd00093">
    <property type="entry name" value="HTH_XRE"/>
    <property type="match status" value="1"/>
</dbReference>
<proteinExistence type="predicted"/>
<comment type="caution">
    <text evidence="2">The sequence shown here is derived from an EMBL/GenBank/DDBJ whole genome shotgun (WGS) entry which is preliminary data.</text>
</comment>
<organism evidence="2 3">
    <name type="scientific">Jingyaoa shaoxingensis</name>
    <dbReference type="NCBI Taxonomy" id="2763671"/>
    <lineage>
        <taxon>Bacteria</taxon>
        <taxon>Bacillati</taxon>
        <taxon>Bacillota</taxon>
        <taxon>Clostridia</taxon>
        <taxon>Lachnospirales</taxon>
        <taxon>Lachnospiraceae</taxon>
        <taxon>Jingyaoa</taxon>
    </lineage>
</organism>
<dbReference type="EMBL" id="JACRSZ010000011">
    <property type="protein sequence ID" value="MBC8573694.1"/>
    <property type="molecule type" value="Genomic_DNA"/>
</dbReference>
<dbReference type="SUPFAM" id="SSF47413">
    <property type="entry name" value="lambda repressor-like DNA-binding domains"/>
    <property type="match status" value="1"/>
</dbReference>
<dbReference type="Proteomes" id="UP000657421">
    <property type="component" value="Unassembled WGS sequence"/>
</dbReference>
<protein>
    <submittedName>
        <fullName evidence="2">Helix-turn-helix transcriptional regulator</fullName>
    </submittedName>
</protein>
<dbReference type="SMART" id="SM00530">
    <property type="entry name" value="HTH_XRE"/>
    <property type="match status" value="1"/>
</dbReference>
<evidence type="ECO:0000313" key="3">
    <source>
        <dbReference type="Proteomes" id="UP000657421"/>
    </source>
</evidence>
<accession>A0ABR7NBB0</accession>